<evidence type="ECO:0000256" key="1">
    <source>
        <dbReference type="SAM" id="MobiDB-lite"/>
    </source>
</evidence>
<dbReference type="EMBL" id="HBUE01140476">
    <property type="protein sequence ID" value="CAG6500469.1"/>
    <property type="molecule type" value="Transcribed_RNA"/>
</dbReference>
<reference evidence="2" key="1">
    <citation type="submission" date="2021-05" db="EMBL/GenBank/DDBJ databases">
        <authorList>
            <person name="Alioto T."/>
            <person name="Alioto T."/>
            <person name="Gomez Garrido J."/>
        </authorList>
    </citation>
    <scope>NUCLEOTIDE SEQUENCE</scope>
</reference>
<sequence length="112" mass="12682">MFNANSAVRIPRRLECQRTPVGGQISGPDSVRDHPPHVRTGSLLHPCRLLQGHAGDTALPPAGSRLERHRLQLLGRRRRPDLPGPRLQRGWRPRPTVQRQKCRNMPDWGLEG</sequence>
<protein>
    <submittedName>
        <fullName evidence="2">(northern house mosquito) hypothetical protein</fullName>
    </submittedName>
</protein>
<organism evidence="2">
    <name type="scientific">Culex pipiens</name>
    <name type="common">House mosquito</name>
    <dbReference type="NCBI Taxonomy" id="7175"/>
    <lineage>
        <taxon>Eukaryota</taxon>
        <taxon>Metazoa</taxon>
        <taxon>Ecdysozoa</taxon>
        <taxon>Arthropoda</taxon>
        <taxon>Hexapoda</taxon>
        <taxon>Insecta</taxon>
        <taxon>Pterygota</taxon>
        <taxon>Neoptera</taxon>
        <taxon>Endopterygota</taxon>
        <taxon>Diptera</taxon>
        <taxon>Nematocera</taxon>
        <taxon>Culicoidea</taxon>
        <taxon>Culicidae</taxon>
        <taxon>Culicinae</taxon>
        <taxon>Culicini</taxon>
        <taxon>Culex</taxon>
        <taxon>Culex</taxon>
    </lineage>
</organism>
<proteinExistence type="predicted"/>
<accession>A0A8D8CU16</accession>
<name>A0A8D8CU16_CULPI</name>
<evidence type="ECO:0000313" key="2">
    <source>
        <dbReference type="EMBL" id="CAG6500469.1"/>
    </source>
</evidence>
<feature type="region of interest" description="Disordered" evidence="1">
    <location>
        <begin position="75"/>
        <end position="112"/>
    </location>
</feature>
<dbReference type="AlphaFoldDB" id="A0A8D8CU16"/>
<feature type="region of interest" description="Disordered" evidence="1">
    <location>
        <begin position="18"/>
        <end position="40"/>
    </location>
</feature>